<protein>
    <submittedName>
        <fullName evidence="2">Phosphoserine phosphatase</fullName>
    </submittedName>
</protein>
<sequence>MTEVLHVFDMDGTLLRGTSASLEIARATGTVAAVAELEAAFAAGLIDTAGFAVGVHRLWSGLTVSTVAAVYASSPWLGGIREVCADIRRRGERSLVVTLSPDFFASLLLAEGVDEVVASRFPAVPFVTPVDPAGILTPADKVRVVEDARVRLGVPLSRCVAYGDSISDGPLFAHLGATTVAVNAGGRLPAGAVYDGDDLLAAYAIGRSLLDSAAALDGAEPVGGPLPE</sequence>
<accession>A0A3D9ZL82</accession>
<reference evidence="2 3" key="1">
    <citation type="submission" date="2018-08" db="EMBL/GenBank/DDBJ databases">
        <title>Sequencing the genomes of 1000 actinobacteria strains.</title>
        <authorList>
            <person name="Klenk H.-P."/>
        </authorList>
    </citation>
    <scope>NUCLEOTIDE SEQUENCE [LARGE SCALE GENOMIC DNA]</scope>
    <source>
        <strain evidence="2 3">DSM 44099</strain>
    </source>
</reference>
<dbReference type="OrthoDB" id="3615082at2"/>
<dbReference type="PANTHER" id="PTHR43344">
    <property type="entry name" value="PHOSPHOSERINE PHOSPHATASE"/>
    <property type="match status" value="1"/>
</dbReference>
<dbReference type="Pfam" id="PF12710">
    <property type="entry name" value="HAD"/>
    <property type="match status" value="1"/>
</dbReference>
<dbReference type="Gene3D" id="3.40.50.1000">
    <property type="entry name" value="HAD superfamily/HAD-like"/>
    <property type="match status" value="1"/>
</dbReference>
<comment type="similarity">
    <text evidence="1">Belongs to the HAD-like hydrolase superfamily. SerB family.</text>
</comment>
<dbReference type="InterPro" id="IPR023214">
    <property type="entry name" value="HAD_sf"/>
</dbReference>
<evidence type="ECO:0000313" key="2">
    <source>
        <dbReference type="EMBL" id="REF97971.1"/>
    </source>
</evidence>
<dbReference type="InterPro" id="IPR036412">
    <property type="entry name" value="HAD-like_sf"/>
</dbReference>
<dbReference type="EMBL" id="QUMQ01000001">
    <property type="protein sequence ID" value="REF97971.1"/>
    <property type="molecule type" value="Genomic_DNA"/>
</dbReference>
<dbReference type="Proteomes" id="UP000256913">
    <property type="component" value="Unassembled WGS sequence"/>
</dbReference>
<dbReference type="SUPFAM" id="SSF56784">
    <property type="entry name" value="HAD-like"/>
    <property type="match status" value="1"/>
</dbReference>
<proteinExistence type="inferred from homology"/>
<name>A0A3D9ZL82_9ACTN</name>
<comment type="caution">
    <text evidence="2">The sequence shown here is derived from an EMBL/GenBank/DDBJ whole genome shotgun (WGS) entry which is preliminary data.</text>
</comment>
<evidence type="ECO:0000313" key="3">
    <source>
        <dbReference type="Proteomes" id="UP000256913"/>
    </source>
</evidence>
<dbReference type="AlphaFoldDB" id="A0A3D9ZL82"/>
<evidence type="ECO:0000256" key="1">
    <source>
        <dbReference type="ARBA" id="ARBA00009184"/>
    </source>
</evidence>
<organism evidence="2 3">
    <name type="scientific">Asanoa ferruginea</name>
    <dbReference type="NCBI Taxonomy" id="53367"/>
    <lineage>
        <taxon>Bacteria</taxon>
        <taxon>Bacillati</taxon>
        <taxon>Actinomycetota</taxon>
        <taxon>Actinomycetes</taxon>
        <taxon>Micromonosporales</taxon>
        <taxon>Micromonosporaceae</taxon>
        <taxon>Asanoa</taxon>
    </lineage>
</organism>
<gene>
    <name evidence="2" type="ORF">DFJ67_3980</name>
</gene>
<dbReference type="RefSeq" id="WP_116069330.1">
    <property type="nucleotide sequence ID" value="NZ_BONB01000029.1"/>
</dbReference>
<keyword evidence="3" id="KW-1185">Reference proteome</keyword>
<dbReference type="InterPro" id="IPR050582">
    <property type="entry name" value="HAD-like_SerB"/>
</dbReference>